<keyword evidence="1 11" id="KW-0698">rRNA processing</keyword>
<dbReference type="AlphaFoldDB" id="A0A177E9A9"/>
<keyword evidence="11" id="KW-0963">Cytoplasm</keyword>
<evidence type="ECO:0000256" key="6">
    <source>
        <dbReference type="ARBA" id="ARBA00038861"/>
    </source>
</evidence>
<comment type="function">
    <text evidence="5 11">Specifically methylates the uridine in position 2552 of 23S rRNA at the 2'-O position of the ribose in the fully assembled 50S ribosomal subunit.</text>
</comment>
<feature type="binding site" evidence="11">
    <location>
        <position position="111"/>
    </location>
    <ligand>
        <name>S-adenosyl-L-methionine</name>
        <dbReference type="ChEBI" id="CHEBI:59789"/>
    </ligand>
</feature>
<evidence type="ECO:0000256" key="10">
    <source>
        <dbReference type="ARBA" id="ARBA00048970"/>
    </source>
</evidence>
<reference evidence="14 15" key="1">
    <citation type="submission" date="2016-02" db="EMBL/GenBank/DDBJ databases">
        <title>Draft genome sequence of Thermodesulfatator sp. S606.</title>
        <authorList>
            <person name="Lai Q."/>
            <person name="Cao J."/>
            <person name="Dupont S."/>
            <person name="Shao Z."/>
            <person name="Jebbar M."/>
            <person name="Alain K."/>
        </authorList>
    </citation>
    <scope>NUCLEOTIDE SEQUENCE [LARGE SCALE GENOMIC DNA]</scope>
    <source>
        <strain evidence="14 15">S606</strain>
    </source>
</reference>
<feature type="binding site" evidence="11">
    <location>
        <position position="87"/>
    </location>
    <ligand>
        <name>S-adenosyl-L-methionine</name>
        <dbReference type="ChEBI" id="CHEBI:59789"/>
    </ligand>
</feature>
<comment type="caution">
    <text evidence="14">The sequence shown here is derived from an EMBL/GenBank/DDBJ whole genome shotgun (WGS) entry which is preliminary data.</text>
</comment>
<feature type="domain" description="Ribosomal RNA methyltransferase FtsJ" evidence="13">
    <location>
        <begin position="18"/>
        <end position="193"/>
    </location>
</feature>
<evidence type="ECO:0000256" key="3">
    <source>
        <dbReference type="ARBA" id="ARBA00022679"/>
    </source>
</evidence>
<feature type="binding site" evidence="11">
    <location>
        <position position="50"/>
    </location>
    <ligand>
        <name>S-adenosyl-L-methionine</name>
        <dbReference type="ChEBI" id="CHEBI:59789"/>
    </ligand>
</feature>
<evidence type="ECO:0000256" key="12">
    <source>
        <dbReference type="PIRSR" id="PIRSR005461-1"/>
    </source>
</evidence>
<feature type="binding site" evidence="11">
    <location>
        <position position="70"/>
    </location>
    <ligand>
        <name>S-adenosyl-L-methionine</name>
        <dbReference type="ChEBI" id="CHEBI:59789"/>
    </ligand>
</feature>
<evidence type="ECO:0000256" key="9">
    <source>
        <dbReference type="ARBA" id="ARBA00042745"/>
    </source>
</evidence>
<evidence type="ECO:0000256" key="1">
    <source>
        <dbReference type="ARBA" id="ARBA00022552"/>
    </source>
</evidence>
<dbReference type="InterPro" id="IPR002877">
    <property type="entry name" value="RNA_MeTrfase_FtsJ_dom"/>
</dbReference>
<dbReference type="InterPro" id="IPR050082">
    <property type="entry name" value="RNA_methyltr_RlmE"/>
</dbReference>
<dbReference type="PANTHER" id="PTHR10920:SF18">
    <property type="entry name" value="RRNA METHYLTRANSFERASE 2, MITOCHONDRIAL"/>
    <property type="match status" value="1"/>
</dbReference>
<dbReference type="CDD" id="cd02440">
    <property type="entry name" value="AdoMet_MTases"/>
    <property type="match status" value="1"/>
</dbReference>
<dbReference type="SUPFAM" id="SSF53335">
    <property type="entry name" value="S-adenosyl-L-methionine-dependent methyltransferases"/>
    <property type="match status" value="1"/>
</dbReference>
<keyword evidence="2 11" id="KW-0489">Methyltransferase</keyword>
<dbReference type="GO" id="GO:0008650">
    <property type="term" value="F:rRNA (uridine-2'-O-)-methyltransferase activity"/>
    <property type="evidence" value="ECO:0007669"/>
    <property type="project" value="UniProtKB-UniRule"/>
</dbReference>
<evidence type="ECO:0000313" key="15">
    <source>
        <dbReference type="Proteomes" id="UP000076964"/>
    </source>
</evidence>
<feature type="active site" description="Proton acceptor" evidence="11 12">
    <location>
        <position position="151"/>
    </location>
</feature>
<evidence type="ECO:0000256" key="7">
    <source>
        <dbReference type="ARBA" id="ARBA00041129"/>
    </source>
</evidence>
<comment type="subcellular location">
    <subcellularLocation>
        <location evidence="11">Cytoplasm</location>
    </subcellularLocation>
</comment>
<dbReference type="Proteomes" id="UP000076964">
    <property type="component" value="Unassembled WGS sequence"/>
</dbReference>
<proteinExistence type="inferred from homology"/>
<evidence type="ECO:0000256" key="5">
    <source>
        <dbReference type="ARBA" id="ARBA00037569"/>
    </source>
</evidence>
<dbReference type="PIRSF" id="PIRSF005461">
    <property type="entry name" value="23S_rRNA_mtase"/>
    <property type="match status" value="1"/>
</dbReference>
<protein>
    <recommendedName>
        <fullName evidence="7 11">Ribosomal RNA large subunit methyltransferase E</fullName>
        <ecNumber evidence="6 11">2.1.1.166</ecNumber>
    </recommendedName>
    <alternativeName>
        <fullName evidence="9 11">23S rRNA Um2552 methyltransferase</fullName>
    </alternativeName>
    <alternativeName>
        <fullName evidence="8 11">rRNA (uridine-2'-O-)-methyltransferase</fullName>
    </alternativeName>
</protein>
<gene>
    <name evidence="11" type="primary">rlmE</name>
    <name evidence="11" type="synonym">ftsJ</name>
    <name evidence="11" type="synonym">rrmJ</name>
    <name evidence="14" type="ORF">TH606_03620</name>
</gene>
<dbReference type="OrthoDB" id="9790080at2"/>
<dbReference type="Gene3D" id="3.40.50.150">
    <property type="entry name" value="Vaccinia Virus protein VP39"/>
    <property type="match status" value="1"/>
</dbReference>
<accession>A0A177E9A9</accession>
<dbReference type="EC" id="2.1.1.166" evidence="6 11"/>
<dbReference type="InterPro" id="IPR029063">
    <property type="entry name" value="SAM-dependent_MTases_sf"/>
</dbReference>
<evidence type="ECO:0000256" key="11">
    <source>
        <dbReference type="HAMAP-Rule" id="MF_01547"/>
    </source>
</evidence>
<dbReference type="RefSeq" id="WP_068541340.1">
    <property type="nucleotide sequence ID" value="NZ_LSFI01000013.1"/>
</dbReference>
<name>A0A177E9A9_9BACT</name>
<evidence type="ECO:0000259" key="13">
    <source>
        <dbReference type="Pfam" id="PF01728"/>
    </source>
</evidence>
<dbReference type="Pfam" id="PF01728">
    <property type="entry name" value="FtsJ"/>
    <property type="match status" value="1"/>
</dbReference>
<keyword evidence="3 11" id="KW-0808">Transferase</keyword>
<comment type="catalytic activity">
    <reaction evidence="10 11">
        <text>uridine(2552) in 23S rRNA + S-adenosyl-L-methionine = 2'-O-methyluridine(2552) in 23S rRNA + S-adenosyl-L-homocysteine + H(+)</text>
        <dbReference type="Rhea" id="RHEA:42720"/>
        <dbReference type="Rhea" id="RHEA-COMP:10202"/>
        <dbReference type="Rhea" id="RHEA-COMP:10203"/>
        <dbReference type="ChEBI" id="CHEBI:15378"/>
        <dbReference type="ChEBI" id="CHEBI:57856"/>
        <dbReference type="ChEBI" id="CHEBI:59789"/>
        <dbReference type="ChEBI" id="CHEBI:65315"/>
        <dbReference type="ChEBI" id="CHEBI:74478"/>
        <dbReference type="EC" id="2.1.1.166"/>
    </reaction>
</comment>
<evidence type="ECO:0000256" key="2">
    <source>
        <dbReference type="ARBA" id="ARBA00022603"/>
    </source>
</evidence>
<keyword evidence="4 11" id="KW-0949">S-adenosyl-L-methionine</keyword>
<dbReference type="GO" id="GO:0005737">
    <property type="term" value="C:cytoplasm"/>
    <property type="evidence" value="ECO:0007669"/>
    <property type="project" value="UniProtKB-SubCell"/>
</dbReference>
<comment type="similarity">
    <text evidence="11">Belongs to the class I-like SAM-binding methyltransferase superfamily. RNA methyltransferase RlmE family.</text>
</comment>
<dbReference type="EMBL" id="LSFI01000013">
    <property type="protein sequence ID" value="OAG28081.1"/>
    <property type="molecule type" value="Genomic_DNA"/>
</dbReference>
<dbReference type="HAMAP" id="MF_01547">
    <property type="entry name" value="RNA_methyltr_E"/>
    <property type="match status" value="1"/>
</dbReference>
<dbReference type="InterPro" id="IPR015507">
    <property type="entry name" value="rRNA-MeTfrase_E"/>
</dbReference>
<feature type="binding site" evidence="11">
    <location>
        <position position="52"/>
    </location>
    <ligand>
        <name>S-adenosyl-L-methionine</name>
        <dbReference type="ChEBI" id="CHEBI:59789"/>
    </ligand>
</feature>
<organism evidence="14 15">
    <name type="scientific">Thermodesulfatator autotrophicus</name>
    <dbReference type="NCBI Taxonomy" id="1795632"/>
    <lineage>
        <taxon>Bacteria</taxon>
        <taxon>Pseudomonadati</taxon>
        <taxon>Thermodesulfobacteriota</taxon>
        <taxon>Thermodesulfobacteria</taxon>
        <taxon>Thermodesulfobacteriales</taxon>
        <taxon>Thermodesulfatatoraceae</taxon>
        <taxon>Thermodesulfatator</taxon>
    </lineage>
</organism>
<evidence type="ECO:0000256" key="8">
    <source>
        <dbReference type="ARBA" id="ARBA00041995"/>
    </source>
</evidence>
<dbReference type="PANTHER" id="PTHR10920">
    <property type="entry name" value="RIBOSOMAL RNA METHYLTRANSFERASE"/>
    <property type="match status" value="1"/>
</dbReference>
<evidence type="ECO:0000313" key="14">
    <source>
        <dbReference type="EMBL" id="OAG28081.1"/>
    </source>
</evidence>
<sequence>MAYKPRDYYAKKAKQEKYPARSVYKLKEADQKYRLLRRGQKVLDLGAAPGSWSKYALEKVGKTGLVVGVDLNPVKVSAPNFVFFQADIFELSPEELCEKTGVSVFDAVLSDMAPKTTGDRSGDHFRSVHLAERALEIAEKVLKPGGVFLVKVFEGEAFPRFVEEVKKRLGPVKRFRPKSTRSESREIFVLARRES</sequence>
<evidence type="ECO:0000256" key="4">
    <source>
        <dbReference type="ARBA" id="ARBA00022691"/>
    </source>
</evidence>
<dbReference type="STRING" id="1795632.TH606_03620"/>
<keyword evidence="15" id="KW-1185">Reference proteome</keyword>